<dbReference type="PANTHER" id="PTHR48045:SF31">
    <property type="entry name" value="UDP-GLYCOSYLTRANSFERASE 76B1-LIKE"/>
    <property type="match status" value="1"/>
</dbReference>
<organism evidence="1 2">
    <name type="scientific">Dioscorea zingiberensis</name>
    <dbReference type="NCBI Taxonomy" id="325984"/>
    <lineage>
        <taxon>Eukaryota</taxon>
        <taxon>Viridiplantae</taxon>
        <taxon>Streptophyta</taxon>
        <taxon>Embryophyta</taxon>
        <taxon>Tracheophyta</taxon>
        <taxon>Spermatophyta</taxon>
        <taxon>Magnoliopsida</taxon>
        <taxon>Liliopsida</taxon>
        <taxon>Dioscoreales</taxon>
        <taxon>Dioscoreaceae</taxon>
        <taxon>Dioscorea</taxon>
    </lineage>
</organism>
<comment type="caution">
    <text evidence="1">The sequence shown here is derived from an EMBL/GenBank/DDBJ whole genome shotgun (WGS) entry which is preliminary data.</text>
</comment>
<dbReference type="PANTHER" id="PTHR48045">
    <property type="entry name" value="UDP-GLYCOSYLTRANSFERASE 72B1"/>
    <property type="match status" value="1"/>
</dbReference>
<gene>
    <name evidence="1" type="ORF">J5N97_000078</name>
</gene>
<dbReference type="Proteomes" id="UP001085076">
    <property type="component" value="Unassembled WGS sequence"/>
</dbReference>
<sequence>MHEMVGRERGSVMLFVCFGSWCYLEDEQLREMALGLEARDGVSPVLRGDGEHPKTEWMPEGWEERVQGKGLVVKGLGFREANADVASPALDHFITEVVVERCSRLELGVWDGFRSTFEKEKVVVPAEAIERAVRKFTEGSGEGEEMRKRAAKWAEIAAVAEGGSSHKDLNSLIDDLFVLQRERKNGKHIE</sequence>
<proteinExistence type="predicted"/>
<accession>A0A9D5BVS5</accession>
<protein>
    <submittedName>
        <fullName evidence="1">Uncharacterized protein</fullName>
    </submittedName>
</protein>
<name>A0A9D5BVS5_9LILI</name>
<dbReference type="Gene3D" id="3.40.50.2000">
    <property type="entry name" value="Glycogen Phosphorylase B"/>
    <property type="match status" value="3"/>
</dbReference>
<dbReference type="SUPFAM" id="SSF53756">
    <property type="entry name" value="UDP-Glycosyltransferase/glycogen phosphorylase"/>
    <property type="match status" value="1"/>
</dbReference>
<dbReference type="OrthoDB" id="684629at2759"/>
<keyword evidence="2" id="KW-1185">Reference proteome</keyword>
<reference evidence="1 2" key="1">
    <citation type="journal article" date="2022" name="Hortic Res">
        <title>The genome of Dioscorea zingiberensis sheds light on the biosynthesis, origin and evolution of the medicinally important diosgenin saponins.</title>
        <authorList>
            <person name="Li Y."/>
            <person name="Tan C."/>
            <person name="Li Z."/>
            <person name="Guo J."/>
            <person name="Li S."/>
            <person name="Chen X."/>
            <person name="Wang C."/>
            <person name="Dai X."/>
            <person name="Yang H."/>
            <person name="Song W."/>
            <person name="Hou L."/>
            <person name="Xu J."/>
            <person name="Tong Z."/>
            <person name="Xu A."/>
            <person name="Yuan X."/>
            <person name="Wang W."/>
            <person name="Yang Q."/>
            <person name="Chen L."/>
            <person name="Sun Z."/>
            <person name="Wang K."/>
            <person name="Pan B."/>
            <person name="Chen J."/>
            <person name="Bao Y."/>
            <person name="Liu F."/>
            <person name="Qi X."/>
            <person name="Gang D.R."/>
            <person name="Wen J."/>
            <person name="Li J."/>
        </authorList>
    </citation>
    <scope>NUCLEOTIDE SEQUENCE [LARGE SCALE GENOMIC DNA]</scope>
    <source>
        <strain evidence="1">Dzin_1.0</strain>
    </source>
</reference>
<dbReference type="EMBL" id="JAGGNH010000020">
    <property type="protein sequence ID" value="KAJ0961460.1"/>
    <property type="molecule type" value="Genomic_DNA"/>
</dbReference>
<dbReference type="AlphaFoldDB" id="A0A9D5BVS5"/>
<evidence type="ECO:0000313" key="1">
    <source>
        <dbReference type="EMBL" id="KAJ0961460.1"/>
    </source>
</evidence>
<evidence type="ECO:0000313" key="2">
    <source>
        <dbReference type="Proteomes" id="UP001085076"/>
    </source>
</evidence>